<keyword evidence="3" id="KW-1185">Reference proteome</keyword>
<protein>
    <submittedName>
        <fullName evidence="2">Helix-turn-helix domain-containing protein</fullName>
    </submittedName>
</protein>
<dbReference type="RefSeq" id="WP_231448990.1">
    <property type="nucleotide sequence ID" value="NZ_JAJOMB010000027.1"/>
</dbReference>
<dbReference type="AlphaFoldDB" id="A0A9X1T3W1"/>
<dbReference type="Proteomes" id="UP001138997">
    <property type="component" value="Unassembled WGS sequence"/>
</dbReference>
<accession>A0A9X1T3W1</accession>
<dbReference type="InterPro" id="IPR011990">
    <property type="entry name" value="TPR-like_helical_dom_sf"/>
</dbReference>
<evidence type="ECO:0000259" key="1">
    <source>
        <dbReference type="PROSITE" id="PS50943"/>
    </source>
</evidence>
<comment type="caution">
    <text evidence="2">The sequence shown here is derived from an EMBL/GenBank/DDBJ whole genome shotgun (WGS) entry which is preliminary data.</text>
</comment>
<dbReference type="CDD" id="cd00093">
    <property type="entry name" value="HTH_XRE"/>
    <property type="match status" value="1"/>
</dbReference>
<dbReference type="InterPro" id="IPR001387">
    <property type="entry name" value="Cro/C1-type_HTH"/>
</dbReference>
<reference evidence="2" key="1">
    <citation type="submission" date="2021-11" db="EMBL/GenBank/DDBJ databases">
        <title>Streptomyces corallinus and Kineosporia corallina sp. nov., two new coral-derived marine actinobacteria.</title>
        <authorList>
            <person name="Buangrab K."/>
            <person name="Sutthacheep M."/>
            <person name="Yeemin T."/>
            <person name="Harunari E."/>
            <person name="Igarashi Y."/>
            <person name="Sripreechasak P."/>
            <person name="Kanchanasin P."/>
            <person name="Tanasupawat S."/>
            <person name="Phongsopitanun W."/>
        </authorList>
    </citation>
    <scope>NUCLEOTIDE SEQUENCE</scope>
    <source>
        <strain evidence="2">JCM 31032</strain>
    </source>
</reference>
<organism evidence="2 3">
    <name type="scientific">Kineosporia babensis</name>
    <dbReference type="NCBI Taxonomy" id="499548"/>
    <lineage>
        <taxon>Bacteria</taxon>
        <taxon>Bacillati</taxon>
        <taxon>Actinomycetota</taxon>
        <taxon>Actinomycetes</taxon>
        <taxon>Kineosporiales</taxon>
        <taxon>Kineosporiaceae</taxon>
        <taxon>Kineosporia</taxon>
    </lineage>
</organism>
<dbReference type="EMBL" id="JAJOMB010000027">
    <property type="protein sequence ID" value="MCD5316138.1"/>
    <property type="molecule type" value="Genomic_DNA"/>
</dbReference>
<dbReference type="SUPFAM" id="SSF47413">
    <property type="entry name" value="lambda repressor-like DNA-binding domains"/>
    <property type="match status" value="1"/>
</dbReference>
<gene>
    <name evidence="2" type="ORF">LR394_35110</name>
</gene>
<feature type="domain" description="HTH cro/C1-type" evidence="1">
    <location>
        <begin position="22"/>
        <end position="76"/>
    </location>
</feature>
<dbReference type="PROSITE" id="PS50943">
    <property type="entry name" value="HTH_CROC1"/>
    <property type="match status" value="1"/>
</dbReference>
<evidence type="ECO:0000313" key="2">
    <source>
        <dbReference type="EMBL" id="MCD5316138.1"/>
    </source>
</evidence>
<dbReference type="Pfam" id="PF13560">
    <property type="entry name" value="HTH_31"/>
    <property type="match status" value="1"/>
</dbReference>
<dbReference type="SMART" id="SM00530">
    <property type="entry name" value="HTH_XRE"/>
    <property type="match status" value="1"/>
</dbReference>
<sequence length="405" mass="43268">MGQRPADLDPSVSSAAYFGAQLRQLRTQQRLSLAQLGRMVHTGGDMLGKIEKAQRRATPELVEALDAALGANGSLSRAAPATGLSGDSLFPGDFPFAMPRGRAAVAPAIEGLRDMLRGLRQVDHALGSGPALAIVRAQLQVADAILDSAAIPSERRSALAVVAEIHQLAGWMHFDRGELAPAETSFTRARALAQEADQDALTAYVLGPSHAFMTASHGHLPLAREQGAQALAHARRSGNHRLTAFVITIAARIEAKLGEEQSCRTMLDLAATELQLALSGASSSPDPDWLSVFDEAALAGHAGSCLLDLRSPAAAITSLTRQDETANDLFVRNRVIWQLDRSDAHLAQTELDAACDDLFNAWRAATGTSSIRLKHRLANSLNNLTPWRDTRQVKHLQARIAAHAA</sequence>
<proteinExistence type="predicted"/>
<dbReference type="InterPro" id="IPR010982">
    <property type="entry name" value="Lambda_DNA-bd_dom_sf"/>
</dbReference>
<dbReference type="Gene3D" id="1.25.40.10">
    <property type="entry name" value="Tetratricopeptide repeat domain"/>
    <property type="match status" value="1"/>
</dbReference>
<evidence type="ECO:0000313" key="3">
    <source>
        <dbReference type="Proteomes" id="UP001138997"/>
    </source>
</evidence>
<name>A0A9X1T3W1_9ACTN</name>
<dbReference type="GO" id="GO:0003677">
    <property type="term" value="F:DNA binding"/>
    <property type="evidence" value="ECO:0007669"/>
    <property type="project" value="InterPro"/>
</dbReference>
<dbReference type="Gene3D" id="1.10.260.40">
    <property type="entry name" value="lambda repressor-like DNA-binding domains"/>
    <property type="match status" value="1"/>
</dbReference>